<organism evidence="2 3">
    <name type="scientific">Solanum commersonii</name>
    <name type="common">Commerson's wild potato</name>
    <name type="synonym">Commerson's nightshade</name>
    <dbReference type="NCBI Taxonomy" id="4109"/>
    <lineage>
        <taxon>Eukaryota</taxon>
        <taxon>Viridiplantae</taxon>
        <taxon>Streptophyta</taxon>
        <taxon>Embryophyta</taxon>
        <taxon>Tracheophyta</taxon>
        <taxon>Spermatophyta</taxon>
        <taxon>Magnoliopsida</taxon>
        <taxon>eudicotyledons</taxon>
        <taxon>Gunneridae</taxon>
        <taxon>Pentapetalae</taxon>
        <taxon>asterids</taxon>
        <taxon>lamiids</taxon>
        <taxon>Solanales</taxon>
        <taxon>Solanaceae</taxon>
        <taxon>Solanoideae</taxon>
        <taxon>Solaneae</taxon>
        <taxon>Solanum</taxon>
    </lineage>
</organism>
<comment type="caution">
    <text evidence="2">The sequence shown here is derived from an EMBL/GenBank/DDBJ whole genome shotgun (WGS) entry which is preliminary data.</text>
</comment>
<proteinExistence type="predicted"/>
<evidence type="ECO:0000313" key="3">
    <source>
        <dbReference type="Proteomes" id="UP000824120"/>
    </source>
</evidence>
<feature type="compositionally biased region" description="Low complexity" evidence="1">
    <location>
        <begin position="106"/>
        <end position="118"/>
    </location>
</feature>
<protein>
    <submittedName>
        <fullName evidence="2">Uncharacterized protein</fullName>
    </submittedName>
</protein>
<keyword evidence="3" id="KW-1185">Reference proteome</keyword>
<name>A0A9J5XRZ6_SOLCO</name>
<accession>A0A9J5XRZ6</accession>
<sequence length="174" mass="17491">MGISSRSSLRMPDPLGAVANVSVDNVLITGCTTVSIRSGKSLNMPSSLLSSACTDIISSSVSASDFACVVPSLCTSPVVAGEIPEVSGASSSSEAHGACEEEEEGAGIPEGPEVGVGEDTSAGNESTLTSKDVSVRAALLLSTSSRVNSTLICRISVEDEGMTSISFAESQGTL</sequence>
<reference evidence="2 3" key="1">
    <citation type="submission" date="2020-09" db="EMBL/GenBank/DDBJ databases">
        <title>De no assembly of potato wild relative species, Solanum commersonii.</title>
        <authorList>
            <person name="Cho K."/>
        </authorList>
    </citation>
    <scope>NUCLEOTIDE SEQUENCE [LARGE SCALE GENOMIC DNA]</scope>
    <source>
        <strain evidence="2">LZ3.2</strain>
        <tissue evidence="2">Leaf</tissue>
    </source>
</reference>
<dbReference type="EMBL" id="JACXVP010000008">
    <property type="protein sequence ID" value="KAG5590319.1"/>
    <property type="molecule type" value="Genomic_DNA"/>
</dbReference>
<gene>
    <name evidence="2" type="ORF">H5410_040833</name>
</gene>
<evidence type="ECO:0000313" key="2">
    <source>
        <dbReference type="EMBL" id="KAG5590319.1"/>
    </source>
</evidence>
<dbReference type="AlphaFoldDB" id="A0A9J5XRZ6"/>
<feature type="compositionally biased region" description="Low complexity" evidence="1">
    <location>
        <begin position="86"/>
        <end position="96"/>
    </location>
</feature>
<dbReference type="Proteomes" id="UP000824120">
    <property type="component" value="Chromosome 8"/>
</dbReference>
<evidence type="ECO:0000256" key="1">
    <source>
        <dbReference type="SAM" id="MobiDB-lite"/>
    </source>
</evidence>
<feature type="region of interest" description="Disordered" evidence="1">
    <location>
        <begin position="86"/>
        <end position="128"/>
    </location>
</feature>